<accession>A0ABD5EEZ9</accession>
<name>A0ABD5EEZ9_9ACTN</name>
<keyword evidence="2" id="KW-1185">Reference proteome</keyword>
<dbReference type="EMBL" id="JAVRES010000001">
    <property type="protein sequence ID" value="MDT0433196.1"/>
    <property type="molecule type" value="Genomic_DNA"/>
</dbReference>
<protein>
    <submittedName>
        <fullName evidence="1">Uncharacterized protein</fullName>
    </submittedName>
</protein>
<reference evidence="2" key="1">
    <citation type="submission" date="2023-07" db="EMBL/GenBank/DDBJ databases">
        <title>30 novel species of actinomycetes from the DSMZ collection.</title>
        <authorList>
            <person name="Nouioui I."/>
        </authorList>
    </citation>
    <scope>NUCLEOTIDE SEQUENCE [LARGE SCALE GENOMIC DNA]</scope>
    <source>
        <strain evidence="2">DSM 41981</strain>
    </source>
</reference>
<dbReference type="AlphaFoldDB" id="A0ABD5EEZ9"/>
<comment type="caution">
    <text evidence="1">The sequence shown here is derived from an EMBL/GenBank/DDBJ whole genome shotgun (WGS) entry which is preliminary data.</text>
</comment>
<dbReference type="RefSeq" id="WP_141721524.1">
    <property type="nucleotide sequence ID" value="NZ_JAVRES010000001.1"/>
</dbReference>
<gene>
    <name evidence="1" type="ORF">RM877_00690</name>
</gene>
<sequence length="142" mass="15631">MTGLEIAAVGYMFAWAKSRVQSLGEIAGEGVDSTARLLLKNLYETVESKLGRESREMQRLRADAESDDGELREGTERYLSSSLEGVMEDDPDFATAVRGFVEKLNSEHTQNGEAPVSHYTANIKGNTRNFIQGNNNHGNTFG</sequence>
<evidence type="ECO:0000313" key="1">
    <source>
        <dbReference type="EMBL" id="MDT0433196.1"/>
    </source>
</evidence>
<dbReference type="Proteomes" id="UP001183535">
    <property type="component" value="Unassembled WGS sequence"/>
</dbReference>
<organism evidence="1 2">
    <name type="scientific">Streptomyces doudnae</name>
    <dbReference type="NCBI Taxonomy" id="3075536"/>
    <lineage>
        <taxon>Bacteria</taxon>
        <taxon>Bacillati</taxon>
        <taxon>Actinomycetota</taxon>
        <taxon>Actinomycetes</taxon>
        <taxon>Kitasatosporales</taxon>
        <taxon>Streptomycetaceae</taxon>
        <taxon>Streptomyces</taxon>
    </lineage>
</organism>
<evidence type="ECO:0000313" key="2">
    <source>
        <dbReference type="Proteomes" id="UP001183535"/>
    </source>
</evidence>
<proteinExistence type="predicted"/>